<keyword evidence="6" id="KW-0493">Microtubule</keyword>
<reference evidence="8" key="1">
    <citation type="submission" date="2022-11" db="EMBL/GenBank/DDBJ databases">
        <title>Centuries of genome instability and evolution in soft-shell clam transmissible cancer (bioRxiv).</title>
        <authorList>
            <person name="Hart S.F.M."/>
            <person name="Yonemitsu M.A."/>
            <person name="Giersch R.M."/>
            <person name="Beal B.F."/>
            <person name="Arriagada G."/>
            <person name="Davis B.W."/>
            <person name="Ostrander E.A."/>
            <person name="Goff S.P."/>
            <person name="Metzger M.J."/>
        </authorList>
    </citation>
    <scope>NUCLEOTIDE SEQUENCE</scope>
    <source>
        <strain evidence="8">MELC-2E11</strain>
        <tissue evidence="8">Siphon/mantle</tissue>
    </source>
</reference>
<accession>A0ABY7DTR7</accession>
<evidence type="ECO:0000256" key="6">
    <source>
        <dbReference type="RuleBase" id="RU364030"/>
    </source>
</evidence>
<dbReference type="PANTHER" id="PTHR21500">
    <property type="entry name" value="TUBULIN-SPECIFIC CHAPERONE A"/>
    <property type="match status" value="1"/>
</dbReference>
<evidence type="ECO:0000256" key="3">
    <source>
        <dbReference type="ARBA" id="ARBA00015002"/>
    </source>
</evidence>
<keyword evidence="9" id="KW-1185">Reference proteome</keyword>
<name>A0ABY7DTR7_MYAAR</name>
<dbReference type="Proteomes" id="UP001164746">
    <property type="component" value="Chromosome 3"/>
</dbReference>
<evidence type="ECO:0000256" key="4">
    <source>
        <dbReference type="ARBA" id="ARBA00023186"/>
    </source>
</evidence>
<dbReference type="InterPro" id="IPR004226">
    <property type="entry name" value="TBCA"/>
</dbReference>
<dbReference type="Gene3D" id="1.20.58.90">
    <property type="match status" value="1"/>
</dbReference>
<comment type="function">
    <text evidence="1">Tubulin-folding protein; involved in the early step of the tubulin folding pathway.</text>
</comment>
<proteinExistence type="inferred from homology"/>
<evidence type="ECO:0000313" key="8">
    <source>
        <dbReference type="EMBL" id="WAQ98345.1"/>
    </source>
</evidence>
<dbReference type="Pfam" id="PF02970">
    <property type="entry name" value="TBCA"/>
    <property type="match status" value="1"/>
</dbReference>
<feature type="region of interest" description="Disordered" evidence="7">
    <location>
        <begin position="27"/>
        <end position="63"/>
    </location>
</feature>
<keyword evidence="4 6" id="KW-0143">Chaperone</keyword>
<evidence type="ECO:0000256" key="1">
    <source>
        <dbReference type="ARBA" id="ARBA00003046"/>
    </source>
</evidence>
<evidence type="ECO:0000313" key="9">
    <source>
        <dbReference type="Proteomes" id="UP001164746"/>
    </source>
</evidence>
<comment type="subcellular location">
    <subcellularLocation>
        <location evidence="6">Cytoplasm</location>
        <location evidence="6">Cytoskeleton</location>
    </subcellularLocation>
</comment>
<dbReference type="PANTHER" id="PTHR21500:SF0">
    <property type="entry name" value="TUBULIN-SPECIFIC CHAPERONE A"/>
    <property type="match status" value="1"/>
</dbReference>
<gene>
    <name evidence="8" type="ORF">MAR_022718</name>
</gene>
<evidence type="ECO:0000256" key="2">
    <source>
        <dbReference type="ARBA" id="ARBA00006806"/>
    </source>
</evidence>
<sequence length="80" mass="9132">MAEGLKQIKIKTGVVKRLTKEKGYYEQEAQKEEERYNKMKGDGKDEYELRKQESSESLAEDAAYKEASKAIEEAGKVLEA</sequence>
<dbReference type="EMBL" id="CP111014">
    <property type="protein sequence ID" value="WAQ98345.1"/>
    <property type="molecule type" value="Genomic_DNA"/>
</dbReference>
<comment type="subunit">
    <text evidence="5 6">Supercomplex made of cofactors A to E. Cofactors A and D function by capturing and stabilizing tubulin in a quasi-native conformation. Cofactor E binds to the cofactor D-tubulin complex; interaction with cofactor C then causes the release of tubulin polypeptides that are committed to the native state.</text>
</comment>
<evidence type="ECO:0000256" key="5">
    <source>
        <dbReference type="ARBA" id="ARBA00026055"/>
    </source>
</evidence>
<feature type="compositionally biased region" description="Basic and acidic residues" evidence="7">
    <location>
        <begin position="27"/>
        <end position="54"/>
    </location>
</feature>
<dbReference type="InterPro" id="IPR036126">
    <property type="entry name" value="TBCA_sf"/>
</dbReference>
<keyword evidence="6" id="KW-0206">Cytoskeleton</keyword>
<keyword evidence="6" id="KW-0963">Cytoplasm</keyword>
<evidence type="ECO:0000256" key="7">
    <source>
        <dbReference type="SAM" id="MobiDB-lite"/>
    </source>
</evidence>
<organism evidence="8 9">
    <name type="scientific">Mya arenaria</name>
    <name type="common">Soft-shell clam</name>
    <dbReference type="NCBI Taxonomy" id="6604"/>
    <lineage>
        <taxon>Eukaryota</taxon>
        <taxon>Metazoa</taxon>
        <taxon>Spiralia</taxon>
        <taxon>Lophotrochozoa</taxon>
        <taxon>Mollusca</taxon>
        <taxon>Bivalvia</taxon>
        <taxon>Autobranchia</taxon>
        <taxon>Heteroconchia</taxon>
        <taxon>Euheterodonta</taxon>
        <taxon>Imparidentia</taxon>
        <taxon>Neoheterodontei</taxon>
        <taxon>Myida</taxon>
        <taxon>Myoidea</taxon>
        <taxon>Myidae</taxon>
        <taxon>Mya</taxon>
    </lineage>
</organism>
<dbReference type="SUPFAM" id="SSF46988">
    <property type="entry name" value="Tubulin chaperone cofactor A"/>
    <property type="match status" value="1"/>
</dbReference>
<protein>
    <recommendedName>
        <fullName evidence="3 6">Tubulin-specific chaperone A</fullName>
    </recommendedName>
</protein>
<comment type="similarity">
    <text evidence="2 6">Belongs to the TBCA family.</text>
</comment>